<feature type="compositionally biased region" description="Polar residues" evidence="1">
    <location>
        <begin position="17"/>
        <end position="26"/>
    </location>
</feature>
<dbReference type="Proteomes" id="UP001295444">
    <property type="component" value="Chromosome 03"/>
</dbReference>
<name>A0AAD1RNY1_PELCU</name>
<dbReference type="AlphaFoldDB" id="A0AAD1RNY1"/>
<evidence type="ECO:0000256" key="1">
    <source>
        <dbReference type="SAM" id="MobiDB-lite"/>
    </source>
</evidence>
<protein>
    <submittedName>
        <fullName evidence="2">Uncharacterized protein</fullName>
    </submittedName>
</protein>
<sequence length="202" mass="22629">MAAGRISEELLHQYAKNSTIQPITARSEQRHSTPKLPDLPTKRKEEGSPSPAIKPPATGAPCGGQSKMADSTWLPAPNSILDDILTRLDILFLKFWRRLESKVNLPDATQPNTPLHQSLPRKVTAPHWRKDPPQRLLKQHTQPKRRTKRTPRSTRKSPQRVALPKARLTAKELLHYHQAPAGNALRQLTGRLAHQLPRGGIG</sequence>
<reference evidence="2" key="1">
    <citation type="submission" date="2022-03" db="EMBL/GenBank/DDBJ databases">
        <authorList>
            <person name="Alioto T."/>
            <person name="Alioto T."/>
            <person name="Gomez Garrido J."/>
        </authorList>
    </citation>
    <scope>NUCLEOTIDE SEQUENCE</scope>
</reference>
<keyword evidence="3" id="KW-1185">Reference proteome</keyword>
<evidence type="ECO:0000313" key="2">
    <source>
        <dbReference type="EMBL" id="CAH2275220.1"/>
    </source>
</evidence>
<organism evidence="2 3">
    <name type="scientific">Pelobates cultripes</name>
    <name type="common">Western spadefoot toad</name>
    <dbReference type="NCBI Taxonomy" id="61616"/>
    <lineage>
        <taxon>Eukaryota</taxon>
        <taxon>Metazoa</taxon>
        <taxon>Chordata</taxon>
        <taxon>Craniata</taxon>
        <taxon>Vertebrata</taxon>
        <taxon>Euteleostomi</taxon>
        <taxon>Amphibia</taxon>
        <taxon>Batrachia</taxon>
        <taxon>Anura</taxon>
        <taxon>Pelobatoidea</taxon>
        <taxon>Pelobatidae</taxon>
        <taxon>Pelobates</taxon>
    </lineage>
</organism>
<feature type="compositionally biased region" description="Polar residues" evidence="1">
    <location>
        <begin position="107"/>
        <end position="116"/>
    </location>
</feature>
<accession>A0AAD1RNY1</accession>
<evidence type="ECO:0000313" key="3">
    <source>
        <dbReference type="Proteomes" id="UP001295444"/>
    </source>
</evidence>
<feature type="compositionally biased region" description="Basic residues" evidence="1">
    <location>
        <begin position="137"/>
        <end position="158"/>
    </location>
</feature>
<proteinExistence type="predicted"/>
<dbReference type="EMBL" id="OW240914">
    <property type="protein sequence ID" value="CAH2275220.1"/>
    <property type="molecule type" value="Genomic_DNA"/>
</dbReference>
<feature type="region of interest" description="Disordered" evidence="1">
    <location>
        <begin position="105"/>
        <end position="164"/>
    </location>
</feature>
<gene>
    <name evidence="2" type="ORF">PECUL_23A045094</name>
</gene>
<feature type="region of interest" description="Disordered" evidence="1">
    <location>
        <begin position="17"/>
        <end position="70"/>
    </location>
</feature>